<feature type="signal peptide" evidence="2">
    <location>
        <begin position="1"/>
        <end position="22"/>
    </location>
</feature>
<reference evidence="3 4" key="1">
    <citation type="submission" date="2015-10" db="EMBL/GenBank/DDBJ databases">
        <title>Full genome of DAOMC 229536 Phialocephala scopiformis, a fungal endophyte of spruce producing the potent anti-insectan compound rugulosin.</title>
        <authorList>
            <consortium name="DOE Joint Genome Institute"/>
            <person name="Walker A.K."/>
            <person name="Frasz S.L."/>
            <person name="Seifert K.A."/>
            <person name="Miller J.D."/>
            <person name="Mondo S.J."/>
            <person name="Labutti K."/>
            <person name="Lipzen A."/>
            <person name="Dockter R."/>
            <person name="Kennedy M."/>
            <person name="Grigoriev I.V."/>
            <person name="Spatafora J.W."/>
        </authorList>
    </citation>
    <scope>NUCLEOTIDE SEQUENCE [LARGE SCALE GENOMIC DNA]</scope>
    <source>
        <strain evidence="3 4">CBS 120377</strain>
    </source>
</reference>
<organism evidence="3 4">
    <name type="scientific">Mollisia scopiformis</name>
    <name type="common">Conifer needle endophyte fungus</name>
    <name type="synonym">Phialocephala scopiformis</name>
    <dbReference type="NCBI Taxonomy" id="149040"/>
    <lineage>
        <taxon>Eukaryota</taxon>
        <taxon>Fungi</taxon>
        <taxon>Dikarya</taxon>
        <taxon>Ascomycota</taxon>
        <taxon>Pezizomycotina</taxon>
        <taxon>Leotiomycetes</taxon>
        <taxon>Helotiales</taxon>
        <taxon>Mollisiaceae</taxon>
        <taxon>Mollisia</taxon>
    </lineage>
</organism>
<dbReference type="InParanoid" id="A0A194XKU3"/>
<dbReference type="RefSeq" id="XP_018075069.1">
    <property type="nucleotide sequence ID" value="XM_018214504.1"/>
</dbReference>
<dbReference type="Proteomes" id="UP000070700">
    <property type="component" value="Unassembled WGS sequence"/>
</dbReference>
<evidence type="ECO:0000256" key="1">
    <source>
        <dbReference type="SAM" id="MobiDB-lite"/>
    </source>
</evidence>
<proteinExistence type="predicted"/>
<dbReference type="GeneID" id="28824230"/>
<keyword evidence="4" id="KW-1185">Reference proteome</keyword>
<dbReference type="KEGG" id="psco:LY89DRAFT_682410"/>
<feature type="region of interest" description="Disordered" evidence="1">
    <location>
        <begin position="53"/>
        <end position="86"/>
    </location>
</feature>
<accession>A0A194XKU3</accession>
<feature type="compositionally biased region" description="Basic and acidic residues" evidence="1">
    <location>
        <begin position="75"/>
        <end position="86"/>
    </location>
</feature>
<name>A0A194XKU3_MOLSC</name>
<evidence type="ECO:0000256" key="2">
    <source>
        <dbReference type="SAM" id="SignalP"/>
    </source>
</evidence>
<dbReference type="AlphaFoldDB" id="A0A194XKU3"/>
<gene>
    <name evidence="3" type="ORF">LY89DRAFT_682410</name>
</gene>
<evidence type="ECO:0000313" key="4">
    <source>
        <dbReference type="Proteomes" id="UP000070700"/>
    </source>
</evidence>
<feature type="compositionally biased region" description="Polar residues" evidence="1">
    <location>
        <begin position="62"/>
        <end position="74"/>
    </location>
</feature>
<protein>
    <submittedName>
        <fullName evidence="3">Uncharacterized protein</fullName>
    </submittedName>
</protein>
<sequence>MNHNESLLFLATLLYNGGLVVALLHNLPQITSNYQSIKSLQAQGPETYCQIQSINHSKDIQDTQQSSTNSTLSKTTRDGSQHAKQQ</sequence>
<evidence type="ECO:0000313" key="3">
    <source>
        <dbReference type="EMBL" id="KUJ20714.1"/>
    </source>
</evidence>
<dbReference type="EMBL" id="KQ947409">
    <property type="protein sequence ID" value="KUJ20714.1"/>
    <property type="molecule type" value="Genomic_DNA"/>
</dbReference>
<feature type="chain" id="PRO_5008268397" evidence="2">
    <location>
        <begin position="23"/>
        <end position="86"/>
    </location>
</feature>
<keyword evidence="2" id="KW-0732">Signal</keyword>